<reference evidence="2 3" key="1">
    <citation type="submission" date="2017-09" db="EMBL/GenBank/DDBJ databases">
        <title>Depth-based differentiation of microbial function through sediment-hosted aquifers and enrichment of novel symbionts in the deep terrestrial subsurface.</title>
        <authorList>
            <person name="Probst A.J."/>
            <person name="Ladd B."/>
            <person name="Jarett J.K."/>
            <person name="Geller-Mcgrath D.E."/>
            <person name="Sieber C.M."/>
            <person name="Emerson J.B."/>
            <person name="Anantharaman K."/>
            <person name="Thomas B.C."/>
            <person name="Malmstrom R."/>
            <person name="Stieglmeier M."/>
            <person name="Klingl A."/>
            <person name="Woyke T."/>
            <person name="Ryan C.M."/>
            <person name="Banfield J.F."/>
        </authorList>
    </citation>
    <scope>NUCLEOTIDE SEQUENCE [LARGE SCALE GENOMIC DNA]</scope>
    <source>
        <strain evidence="2">CG10_big_fil_rev_8_21_14_0_10_31_9</strain>
    </source>
</reference>
<name>A0A2H0RCM7_9BACT</name>
<evidence type="ECO:0000256" key="1">
    <source>
        <dbReference type="SAM" id="Phobius"/>
    </source>
</evidence>
<protein>
    <submittedName>
        <fullName evidence="2">Uncharacterized protein</fullName>
    </submittedName>
</protein>
<comment type="caution">
    <text evidence="2">The sequence shown here is derived from an EMBL/GenBank/DDBJ whole genome shotgun (WGS) entry which is preliminary data.</text>
</comment>
<evidence type="ECO:0000313" key="2">
    <source>
        <dbReference type="EMBL" id="PIR44302.1"/>
    </source>
</evidence>
<dbReference type="EMBL" id="PCXV01000010">
    <property type="protein sequence ID" value="PIR44302.1"/>
    <property type="molecule type" value="Genomic_DNA"/>
</dbReference>
<gene>
    <name evidence="2" type="ORF">COV23_00425</name>
</gene>
<accession>A0A2H0RCM7</accession>
<dbReference type="AlphaFoldDB" id="A0A2H0RCM7"/>
<evidence type="ECO:0000313" key="3">
    <source>
        <dbReference type="Proteomes" id="UP000231602"/>
    </source>
</evidence>
<sequence length="90" mass="10429">MEDKNNQQTQCCFSNWHNGGKHRLLRWVLMIVILGIVFSFGVKLGEFKTYIKGGYYNERGDRNYSGKNFYGPGMMRGSYGNYPDSTTTPW</sequence>
<keyword evidence="1" id="KW-0472">Membrane</keyword>
<dbReference type="Proteomes" id="UP000231602">
    <property type="component" value="Unassembled WGS sequence"/>
</dbReference>
<organism evidence="2 3">
    <name type="scientific">Candidatus Wolfebacteria bacterium CG10_big_fil_rev_8_21_14_0_10_31_9</name>
    <dbReference type="NCBI Taxonomy" id="1975070"/>
    <lineage>
        <taxon>Bacteria</taxon>
        <taxon>Candidatus Wolfeibacteriota</taxon>
    </lineage>
</organism>
<proteinExistence type="predicted"/>
<keyword evidence="1" id="KW-1133">Transmembrane helix</keyword>
<keyword evidence="1" id="KW-0812">Transmembrane</keyword>
<feature type="transmembrane region" description="Helical" evidence="1">
    <location>
        <begin position="24"/>
        <end position="42"/>
    </location>
</feature>